<proteinExistence type="predicted"/>
<comment type="caution">
    <text evidence="1">The sequence shown here is derived from an EMBL/GenBank/DDBJ whole genome shotgun (WGS) entry which is preliminary data.</text>
</comment>
<name>A0AAI9GL06_PROST</name>
<evidence type="ECO:0000313" key="1">
    <source>
        <dbReference type="EMBL" id="EMJ5136310.1"/>
    </source>
</evidence>
<protein>
    <recommendedName>
        <fullName evidence="2">DNA polymerase III subunit beta</fullName>
    </recommendedName>
</protein>
<dbReference type="AlphaFoldDB" id="A0AAI9GL06"/>
<sequence>MIIQTHLLRAALVCVAKNDPRYYLQGVHINSKYIEATNGHVALRMEHDIRTRKNVILEFRGKLPAKSETTEIVFTKEPYAVHRDIKGVRVGFTAIVSHSDARFPDLDRVIPTKFETCLPHFQAAYLAYPEKMFGAGKRWFNTVSFHPSGMTGGCLIKFNGLVNEKYGNPQFVVMPCRA</sequence>
<dbReference type="EMBL" id="ABMABF030000019">
    <property type="protein sequence ID" value="EMJ5136310.1"/>
    <property type="molecule type" value="Genomic_DNA"/>
</dbReference>
<reference evidence="1" key="1">
    <citation type="submission" date="2024-02" db="EMBL/GenBank/DDBJ databases">
        <authorList>
            <consortium name="Clinical and Environmental Microbiology Branch: Whole genome sequencing antimicrobial resistance pathogens in the healthcare setting"/>
        </authorList>
    </citation>
    <scope>NUCLEOTIDE SEQUENCE</scope>
    <source>
        <strain evidence="1">2021GO-0154</strain>
    </source>
</reference>
<accession>A0AAI9GL06</accession>
<evidence type="ECO:0008006" key="2">
    <source>
        <dbReference type="Google" id="ProtNLM"/>
    </source>
</evidence>
<organism evidence="1">
    <name type="scientific">Providencia stuartii</name>
    <dbReference type="NCBI Taxonomy" id="588"/>
    <lineage>
        <taxon>Bacteria</taxon>
        <taxon>Pseudomonadati</taxon>
        <taxon>Pseudomonadota</taxon>
        <taxon>Gammaproteobacteria</taxon>
        <taxon>Enterobacterales</taxon>
        <taxon>Morganellaceae</taxon>
        <taxon>Providencia</taxon>
    </lineage>
</organism>
<gene>
    <name evidence="1" type="ORF">RG298_004105</name>
</gene>